<evidence type="ECO:0000313" key="3">
    <source>
        <dbReference type="Proteomes" id="UP000024404"/>
    </source>
</evidence>
<organism evidence="2 3">
    <name type="scientific">Onchocerca volvulus</name>
    <dbReference type="NCBI Taxonomy" id="6282"/>
    <lineage>
        <taxon>Eukaryota</taxon>
        <taxon>Metazoa</taxon>
        <taxon>Ecdysozoa</taxon>
        <taxon>Nematoda</taxon>
        <taxon>Chromadorea</taxon>
        <taxon>Rhabditida</taxon>
        <taxon>Spirurina</taxon>
        <taxon>Spiruromorpha</taxon>
        <taxon>Filarioidea</taxon>
        <taxon>Onchocercidae</taxon>
        <taxon>Onchocerca</taxon>
    </lineage>
</organism>
<dbReference type="EMBL" id="CMVM020000164">
    <property type="status" value="NOT_ANNOTATED_CDS"/>
    <property type="molecule type" value="Genomic_DNA"/>
</dbReference>
<name>A0A8R1XZH0_ONCVO</name>
<dbReference type="Proteomes" id="UP000024404">
    <property type="component" value="Unassembled WGS sequence"/>
</dbReference>
<reference evidence="2" key="2">
    <citation type="submission" date="2022-06" db="UniProtKB">
        <authorList>
            <consortium name="EnsemblMetazoa"/>
        </authorList>
    </citation>
    <scope>IDENTIFICATION</scope>
</reference>
<reference evidence="3" key="1">
    <citation type="submission" date="2013-10" db="EMBL/GenBank/DDBJ databases">
        <title>Genome sequencing of Onchocerca volvulus.</title>
        <authorList>
            <person name="Cotton J."/>
            <person name="Tsai J."/>
            <person name="Stanley E."/>
            <person name="Tracey A."/>
            <person name="Holroyd N."/>
            <person name="Lustigman S."/>
            <person name="Berriman M."/>
        </authorList>
    </citation>
    <scope>NUCLEOTIDE SEQUENCE</scope>
</reference>
<dbReference type="AlphaFoldDB" id="A0A8R1XZH0"/>
<keyword evidence="1" id="KW-0472">Membrane</keyword>
<keyword evidence="1" id="KW-1133">Transmembrane helix</keyword>
<evidence type="ECO:0000313" key="2">
    <source>
        <dbReference type="EnsemblMetazoa" id="OVOC5999.1"/>
    </source>
</evidence>
<protein>
    <submittedName>
        <fullName evidence="2">Uncharacterized protein</fullName>
    </submittedName>
</protein>
<dbReference type="EnsemblMetazoa" id="OVOC5999.1">
    <property type="protein sequence ID" value="OVOC5999.1"/>
    <property type="gene ID" value="WBGene00242808"/>
</dbReference>
<feature type="transmembrane region" description="Helical" evidence="1">
    <location>
        <begin position="51"/>
        <end position="77"/>
    </location>
</feature>
<accession>A0A8R1XZH0</accession>
<sequence>MEEWLIEFLIRILFESIVADAKLRNNWIKYDFEDFRRRSQQSSLNFLRETFFLIGAFIMLIITCALCGVACMLSYVLRGDYYHRQQTREREELRILEERFCEAGTVNEFDKFD</sequence>
<evidence type="ECO:0000256" key="1">
    <source>
        <dbReference type="SAM" id="Phobius"/>
    </source>
</evidence>
<keyword evidence="1" id="KW-0812">Transmembrane</keyword>
<proteinExistence type="predicted"/>
<keyword evidence="3" id="KW-1185">Reference proteome</keyword>